<evidence type="ECO:0000313" key="9">
    <source>
        <dbReference type="Proteomes" id="UP000593765"/>
    </source>
</evidence>
<evidence type="ECO:0000313" key="8">
    <source>
        <dbReference type="EMBL" id="QOV92516.1"/>
    </source>
</evidence>
<dbReference type="PANTHER" id="PTHR30238">
    <property type="entry name" value="MEMBRANE BOUND PREDICTED REDOX MODULATOR"/>
    <property type="match status" value="1"/>
</dbReference>
<feature type="transmembrane region" description="Helical" evidence="7">
    <location>
        <begin position="159"/>
        <end position="177"/>
    </location>
</feature>
<dbReference type="KEGG" id="hbs:IPV69_23010"/>
<evidence type="ECO:0000256" key="1">
    <source>
        <dbReference type="ARBA" id="ARBA00004141"/>
    </source>
</evidence>
<dbReference type="Pfam" id="PF03741">
    <property type="entry name" value="TerC"/>
    <property type="match status" value="1"/>
</dbReference>
<comment type="similarity">
    <text evidence="2">Belongs to the TerC family.</text>
</comment>
<dbReference type="InterPro" id="IPR005496">
    <property type="entry name" value="Integral_membrane_TerC"/>
</dbReference>
<sequence>MLWIWVGFVAFVLVLLALDLGVFHRKAHVVSVKEALGWSAVWITLGLAFSGFVYVAYENHWMGLGTGSGGAIVDQMAVSASNPLGQLDGATATIKYLTGYVIEKSLSVDNIFVIVMIFSFLAVPQMYQHRVLFWGIIGALVMRGLMIGVGAALVKEFSWILYLFAAFLIITAIKMLFLKSGDPDPSKNVLVRLTRRIWPVTDKFHGQHFFVKAGSNASHETATPGSMVESDPSVERMEKERPGVWMATPLFLGLLMVEFTDLIFAVDSIPAIFAITTDPFLVFTSNVFAILGLRSLYFALAGLVDKFRYLKVALAFVLLVVGVKMLTHTWLKEMLGEHFNFYLLGVVLGILALGVIASIVANRRDARKEGDAGKSEGATLAKPAPLSNPTP</sequence>
<feature type="transmembrane region" description="Helical" evidence="7">
    <location>
        <begin position="244"/>
        <end position="266"/>
    </location>
</feature>
<feature type="transmembrane region" description="Helical" evidence="7">
    <location>
        <begin position="106"/>
        <end position="124"/>
    </location>
</feature>
<dbReference type="RefSeq" id="WP_390884428.1">
    <property type="nucleotide sequence ID" value="NZ_CP063458.1"/>
</dbReference>
<dbReference type="PANTHER" id="PTHR30238:SF0">
    <property type="entry name" value="THYLAKOID MEMBRANE PROTEIN TERC, CHLOROPLASTIC"/>
    <property type="match status" value="1"/>
</dbReference>
<keyword evidence="5 7" id="KW-0472">Membrane</keyword>
<comment type="subcellular location">
    <subcellularLocation>
        <location evidence="1">Membrane</location>
        <topology evidence="1">Multi-pass membrane protein</topology>
    </subcellularLocation>
</comment>
<evidence type="ECO:0000256" key="5">
    <source>
        <dbReference type="ARBA" id="ARBA00023136"/>
    </source>
</evidence>
<keyword evidence="3 7" id="KW-0812">Transmembrane</keyword>
<proteinExistence type="inferred from homology"/>
<protein>
    <submittedName>
        <fullName evidence="8">TerC family protein</fullName>
    </submittedName>
</protein>
<dbReference type="NCBIfam" id="TIGR03718">
    <property type="entry name" value="R_switched_Alx"/>
    <property type="match status" value="1"/>
</dbReference>
<feature type="transmembrane region" description="Helical" evidence="7">
    <location>
        <begin position="35"/>
        <end position="57"/>
    </location>
</feature>
<name>A0A7M2X420_9BACT</name>
<evidence type="ECO:0000256" key="6">
    <source>
        <dbReference type="SAM" id="MobiDB-lite"/>
    </source>
</evidence>
<reference evidence="8 9" key="1">
    <citation type="submission" date="2020-10" db="EMBL/GenBank/DDBJ databases">
        <title>Wide distribution of Phycisphaera-like planctomycetes from WD2101 soil group in peatlands and genome analysis of the first cultivated representative.</title>
        <authorList>
            <person name="Dedysh S.N."/>
            <person name="Beletsky A.V."/>
            <person name="Ivanova A."/>
            <person name="Kulichevskaya I.S."/>
            <person name="Suzina N.E."/>
            <person name="Philippov D.A."/>
            <person name="Rakitin A.L."/>
            <person name="Mardanov A.V."/>
            <person name="Ravin N.V."/>
        </authorList>
    </citation>
    <scope>NUCLEOTIDE SEQUENCE [LARGE SCALE GENOMIC DNA]</scope>
    <source>
        <strain evidence="8 9">M1803</strain>
    </source>
</reference>
<accession>A0A7M2X420</accession>
<feature type="region of interest" description="Disordered" evidence="6">
    <location>
        <begin position="368"/>
        <end position="391"/>
    </location>
</feature>
<evidence type="ECO:0000256" key="7">
    <source>
        <dbReference type="SAM" id="Phobius"/>
    </source>
</evidence>
<keyword evidence="4 7" id="KW-1133">Transmembrane helix</keyword>
<evidence type="ECO:0000256" key="3">
    <source>
        <dbReference type="ARBA" id="ARBA00022692"/>
    </source>
</evidence>
<evidence type="ECO:0000256" key="4">
    <source>
        <dbReference type="ARBA" id="ARBA00022989"/>
    </source>
</evidence>
<keyword evidence="9" id="KW-1185">Reference proteome</keyword>
<feature type="transmembrane region" description="Helical" evidence="7">
    <location>
        <begin position="309"/>
        <end position="327"/>
    </location>
</feature>
<evidence type="ECO:0000256" key="2">
    <source>
        <dbReference type="ARBA" id="ARBA00007511"/>
    </source>
</evidence>
<dbReference type="InterPro" id="IPR022369">
    <property type="entry name" value="Integral_membrane_TerC_rswitch"/>
</dbReference>
<feature type="transmembrane region" description="Helical" evidence="7">
    <location>
        <begin position="339"/>
        <end position="361"/>
    </location>
</feature>
<dbReference type="Proteomes" id="UP000593765">
    <property type="component" value="Chromosome"/>
</dbReference>
<feature type="transmembrane region" description="Helical" evidence="7">
    <location>
        <begin position="6"/>
        <end position="23"/>
    </location>
</feature>
<gene>
    <name evidence="8" type="ORF">IPV69_23010</name>
</gene>
<feature type="transmembrane region" description="Helical" evidence="7">
    <location>
        <begin position="131"/>
        <end position="153"/>
    </location>
</feature>
<dbReference type="AlphaFoldDB" id="A0A7M2X420"/>
<dbReference type="GO" id="GO:0016020">
    <property type="term" value="C:membrane"/>
    <property type="evidence" value="ECO:0007669"/>
    <property type="project" value="UniProtKB-SubCell"/>
</dbReference>
<feature type="transmembrane region" description="Helical" evidence="7">
    <location>
        <begin position="272"/>
        <end position="297"/>
    </location>
</feature>
<dbReference type="EMBL" id="CP063458">
    <property type="protein sequence ID" value="QOV92516.1"/>
    <property type="molecule type" value="Genomic_DNA"/>
</dbReference>
<organism evidence="8 9">
    <name type="scientific">Humisphaera borealis</name>
    <dbReference type="NCBI Taxonomy" id="2807512"/>
    <lineage>
        <taxon>Bacteria</taxon>
        <taxon>Pseudomonadati</taxon>
        <taxon>Planctomycetota</taxon>
        <taxon>Phycisphaerae</taxon>
        <taxon>Tepidisphaerales</taxon>
        <taxon>Tepidisphaeraceae</taxon>
        <taxon>Humisphaera</taxon>
    </lineage>
</organism>